<accession>A0A0R2BNU3</accession>
<sequence length="78" mass="8892">MKTLKLRYQGTKKKHTLSLNDVNENLDDATVRAAMNEIKEAALIQKDNEVYYVKPLSANYTETIVTPIFDDTEVTAEE</sequence>
<dbReference type="RefSeq" id="WP_057754568.1">
    <property type="nucleotide sequence ID" value="NZ_AYYK01000003.1"/>
</dbReference>
<protein>
    <recommendedName>
        <fullName evidence="3">DUF2922 domain-containing protein</fullName>
    </recommendedName>
</protein>
<comment type="caution">
    <text evidence="1">The sequence shown here is derived from an EMBL/GenBank/DDBJ whole genome shotgun (WGS) entry which is preliminary data.</text>
</comment>
<keyword evidence="2" id="KW-1185">Reference proteome</keyword>
<reference evidence="1 2" key="1">
    <citation type="journal article" date="2015" name="Genome Announc.">
        <title>Expanding the biotechnology potential of lactobacilli through comparative genomics of 213 strains and associated genera.</title>
        <authorList>
            <person name="Sun Z."/>
            <person name="Harris H.M."/>
            <person name="McCann A."/>
            <person name="Guo C."/>
            <person name="Argimon S."/>
            <person name="Zhang W."/>
            <person name="Yang X."/>
            <person name="Jeffery I.B."/>
            <person name="Cooney J.C."/>
            <person name="Kagawa T.F."/>
            <person name="Liu W."/>
            <person name="Song Y."/>
            <person name="Salvetti E."/>
            <person name="Wrobel A."/>
            <person name="Rasinkangas P."/>
            <person name="Parkhill J."/>
            <person name="Rea M.C."/>
            <person name="O'Sullivan O."/>
            <person name="Ritari J."/>
            <person name="Douillard F.P."/>
            <person name="Paul Ross R."/>
            <person name="Yang R."/>
            <person name="Briner A.E."/>
            <person name="Felis G.E."/>
            <person name="de Vos W.M."/>
            <person name="Barrangou R."/>
            <person name="Klaenhammer T.R."/>
            <person name="Caufield P.W."/>
            <person name="Cui Y."/>
            <person name="Zhang H."/>
            <person name="O'Toole P.W."/>
        </authorList>
    </citation>
    <scope>NUCLEOTIDE SEQUENCE [LARGE SCALE GENOMIC DNA]</scope>
    <source>
        <strain evidence="1 2">DSM 20335</strain>
    </source>
</reference>
<dbReference type="AlphaFoldDB" id="A0A0R2BNU3"/>
<proteinExistence type="predicted"/>
<gene>
    <name evidence="1" type="ORF">FC84_GL001039</name>
</gene>
<evidence type="ECO:0008006" key="3">
    <source>
        <dbReference type="Google" id="ProtNLM"/>
    </source>
</evidence>
<organism evidence="1 2">
    <name type="scientific">Lapidilactobacillus dextrinicus DSM 20335</name>
    <dbReference type="NCBI Taxonomy" id="1423738"/>
    <lineage>
        <taxon>Bacteria</taxon>
        <taxon>Bacillati</taxon>
        <taxon>Bacillota</taxon>
        <taxon>Bacilli</taxon>
        <taxon>Lactobacillales</taxon>
        <taxon>Lactobacillaceae</taxon>
        <taxon>Lapidilactobacillus</taxon>
    </lineage>
</organism>
<evidence type="ECO:0000313" key="1">
    <source>
        <dbReference type="EMBL" id="KRM79572.1"/>
    </source>
</evidence>
<evidence type="ECO:0000313" key="2">
    <source>
        <dbReference type="Proteomes" id="UP000051813"/>
    </source>
</evidence>
<dbReference type="OrthoDB" id="2323347at2"/>
<dbReference type="STRING" id="1423738.FC84_GL001039"/>
<dbReference type="EMBL" id="AYYK01000003">
    <property type="protein sequence ID" value="KRM79572.1"/>
    <property type="molecule type" value="Genomic_DNA"/>
</dbReference>
<name>A0A0R2BNU3_9LACO</name>
<dbReference type="PATRIC" id="fig|1423738.3.peg.1051"/>
<dbReference type="Proteomes" id="UP000051813">
    <property type="component" value="Unassembled WGS sequence"/>
</dbReference>
<dbReference type="InterPro" id="IPR021321">
    <property type="entry name" value="DUF2922"/>
</dbReference>
<dbReference type="Pfam" id="PF11148">
    <property type="entry name" value="DUF2922"/>
    <property type="match status" value="1"/>
</dbReference>